<sequence>MPNGSRVSRKTGAIQVSPYPYESFESFIFRLAEFNALGSASATLLALGAHCQRPSRYCYKHLSALLGIEPASSAAMIPTAVDGDLHILGNQLLRDHHIVRCASRFCPLCVSERGYGALEWSLAPFAVCAEHGVYLIDRCACRPRAPLNMFRNRYSTCICGADLRNAAVLPASFAACKLAKEIQRRFRQEPEEKLDCVFPILDTWPEGAQFGDFLDLMICLGNLARGPGALSRCLSHSVYRLDVVTALFENAAYVLSNWRGDFASAFRIANATVDASRATLDDKFRLFQAKAEQYLPPLVYRWLTLQRS</sequence>
<dbReference type="Proteomes" id="UP000680989">
    <property type="component" value="Chromosome"/>
</dbReference>
<gene>
    <name evidence="2" type="ORF">GO999_00065</name>
</gene>
<evidence type="ECO:0000313" key="3">
    <source>
        <dbReference type="Proteomes" id="UP000680989"/>
    </source>
</evidence>
<proteinExistence type="predicted"/>
<evidence type="ECO:0000313" key="2">
    <source>
        <dbReference type="EMBL" id="QUP60058.1"/>
    </source>
</evidence>
<name>A0ABX7ZX63_9RALS</name>
<organism evidence="2 3">
    <name type="scientific">Ralstonia nicotianae</name>
    <dbReference type="NCBI Taxonomy" id="3037696"/>
    <lineage>
        <taxon>Bacteria</taxon>
        <taxon>Pseudomonadati</taxon>
        <taxon>Pseudomonadota</taxon>
        <taxon>Betaproteobacteria</taxon>
        <taxon>Burkholderiales</taxon>
        <taxon>Burkholderiaceae</taxon>
        <taxon>Ralstonia</taxon>
        <taxon>Ralstonia solanacearum species complex</taxon>
    </lineage>
</organism>
<dbReference type="EMBL" id="CP046674">
    <property type="protein sequence ID" value="QUP60058.1"/>
    <property type="molecule type" value="Genomic_DNA"/>
</dbReference>
<evidence type="ECO:0000259" key="1">
    <source>
        <dbReference type="Pfam" id="PF06527"/>
    </source>
</evidence>
<feature type="domain" description="TniQ" evidence="1">
    <location>
        <begin position="14"/>
        <end position="135"/>
    </location>
</feature>
<keyword evidence="3" id="KW-1185">Reference proteome</keyword>
<accession>A0ABX7ZX63</accession>
<reference evidence="3" key="1">
    <citation type="submission" date="2019-12" db="EMBL/GenBank/DDBJ databases">
        <title>Whole-genome sequence of tobacco pathogen Ralstonia pseudosolanacearum strain RS, originating from Yunnan province of China.</title>
        <authorList>
            <person name="Lu C.-H."/>
        </authorList>
    </citation>
    <scope>NUCLEOTIDE SEQUENCE [LARGE SCALE GENOMIC DNA]</scope>
    <source>
        <strain evidence="3">RS</strain>
    </source>
</reference>
<dbReference type="Pfam" id="PF06527">
    <property type="entry name" value="TniQ"/>
    <property type="match status" value="1"/>
</dbReference>
<dbReference type="InterPro" id="IPR009492">
    <property type="entry name" value="TniQ"/>
</dbReference>
<protein>
    <recommendedName>
        <fullName evidence="1">TniQ domain-containing protein</fullName>
    </recommendedName>
</protein>